<dbReference type="Gene3D" id="2.40.50.100">
    <property type="match status" value="1"/>
</dbReference>
<evidence type="ECO:0000256" key="3">
    <source>
        <dbReference type="SAM" id="SignalP"/>
    </source>
</evidence>
<reference evidence="7" key="1">
    <citation type="submission" date="2022-05" db="EMBL/GenBank/DDBJ databases">
        <authorList>
            <person name="Sun H.-N."/>
        </authorList>
    </citation>
    <scope>NUCLEOTIDE SEQUENCE</scope>
    <source>
        <strain evidence="7">HB14</strain>
    </source>
</reference>
<dbReference type="Gene3D" id="2.40.30.170">
    <property type="match status" value="1"/>
</dbReference>
<dbReference type="AlphaFoldDB" id="A0A9X2I196"/>
<comment type="caution">
    <text evidence="7">The sequence shown here is derived from an EMBL/GenBank/DDBJ whole genome shotgun (WGS) entry which is preliminary data.</text>
</comment>
<evidence type="ECO:0000259" key="5">
    <source>
        <dbReference type="Pfam" id="PF25954"/>
    </source>
</evidence>
<gene>
    <name evidence="7" type="ORF">M6D89_04170</name>
</gene>
<dbReference type="EMBL" id="JAMFTH010000001">
    <property type="protein sequence ID" value="MCP8898490.1"/>
    <property type="molecule type" value="Genomic_DNA"/>
</dbReference>
<name>A0A9X2I196_9GAMM</name>
<dbReference type="PANTHER" id="PTHR30469">
    <property type="entry name" value="MULTIDRUG RESISTANCE PROTEIN MDTA"/>
    <property type="match status" value="1"/>
</dbReference>
<feature type="chain" id="PRO_5040808330" evidence="3">
    <location>
        <begin position="19"/>
        <end position="352"/>
    </location>
</feature>
<dbReference type="SUPFAM" id="SSF111369">
    <property type="entry name" value="HlyD-like secretion proteins"/>
    <property type="match status" value="1"/>
</dbReference>
<dbReference type="Pfam" id="PF25989">
    <property type="entry name" value="YknX_C"/>
    <property type="match status" value="1"/>
</dbReference>
<proteinExistence type="inferred from homology"/>
<feature type="domain" description="YknX-like C-terminal permuted SH3-like" evidence="6">
    <location>
        <begin position="276"/>
        <end position="344"/>
    </location>
</feature>
<evidence type="ECO:0000256" key="2">
    <source>
        <dbReference type="SAM" id="Coils"/>
    </source>
</evidence>
<keyword evidence="2" id="KW-0175">Coiled coil</keyword>
<reference evidence="7" key="2">
    <citation type="submission" date="2023-01" db="EMBL/GenBank/DDBJ databases">
        <title>Gilvimarinus xylanilyticus HB14 isolated from Caulerpa lentillifera aquaculture base in Hainan, China.</title>
        <authorList>
            <person name="Zhang Y.-J."/>
        </authorList>
    </citation>
    <scope>NUCLEOTIDE SEQUENCE</scope>
    <source>
        <strain evidence="7">HB14</strain>
    </source>
</reference>
<evidence type="ECO:0000313" key="7">
    <source>
        <dbReference type="EMBL" id="MCP8898490.1"/>
    </source>
</evidence>
<feature type="signal peptide" evidence="3">
    <location>
        <begin position="1"/>
        <end position="18"/>
    </location>
</feature>
<accession>A0A9X2I196</accession>
<dbReference type="InterPro" id="IPR058625">
    <property type="entry name" value="MdtA-like_BSH"/>
</dbReference>
<feature type="coiled-coil region" evidence="2">
    <location>
        <begin position="96"/>
        <end position="154"/>
    </location>
</feature>
<dbReference type="GO" id="GO:1990281">
    <property type="term" value="C:efflux pump complex"/>
    <property type="evidence" value="ECO:0007669"/>
    <property type="project" value="TreeGrafter"/>
</dbReference>
<dbReference type="InterPro" id="IPR006143">
    <property type="entry name" value="RND_pump_MFP"/>
</dbReference>
<dbReference type="Pfam" id="PF25954">
    <property type="entry name" value="Beta-barrel_RND_2"/>
    <property type="match status" value="1"/>
</dbReference>
<dbReference type="PANTHER" id="PTHR30469:SF15">
    <property type="entry name" value="HLYD FAMILY OF SECRETION PROTEINS"/>
    <property type="match status" value="1"/>
</dbReference>
<dbReference type="InterPro" id="IPR058792">
    <property type="entry name" value="Beta-barrel_RND_2"/>
</dbReference>
<evidence type="ECO:0000313" key="8">
    <source>
        <dbReference type="Proteomes" id="UP001139319"/>
    </source>
</evidence>
<dbReference type="NCBIfam" id="TIGR01730">
    <property type="entry name" value="RND_mfp"/>
    <property type="match status" value="1"/>
</dbReference>
<dbReference type="Proteomes" id="UP001139319">
    <property type="component" value="Unassembled WGS sequence"/>
</dbReference>
<protein>
    <submittedName>
        <fullName evidence="7">Efflux RND transporter periplasmic adaptor subunit</fullName>
    </submittedName>
</protein>
<feature type="domain" description="CusB-like beta-barrel" evidence="5">
    <location>
        <begin position="193"/>
        <end position="266"/>
    </location>
</feature>
<dbReference type="InterPro" id="IPR058637">
    <property type="entry name" value="YknX-like_C"/>
</dbReference>
<dbReference type="RefSeq" id="WP_253966766.1">
    <property type="nucleotide sequence ID" value="NZ_JAMFTH010000001.1"/>
</dbReference>
<dbReference type="Pfam" id="PF25917">
    <property type="entry name" value="BSH_RND"/>
    <property type="match status" value="1"/>
</dbReference>
<dbReference type="Gene3D" id="2.40.420.20">
    <property type="match status" value="1"/>
</dbReference>
<dbReference type="Gene3D" id="1.10.287.470">
    <property type="entry name" value="Helix hairpin bin"/>
    <property type="match status" value="1"/>
</dbReference>
<evidence type="ECO:0000256" key="1">
    <source>
        <dbReference type="ARBA" id="ARBA00009477"/>
    </source>
</evidence>
<keyword evidence="3" id="KW-0732">Signal</keyword>
<feature type="domain" description="Multidrug resistance protein MdtA-like barrel-sandwich hybrid" evidence="4">
    <location>
        <begin position="50"/>
        <end position="189"/>
    </location>
</feature>
<dbReference type="GO" id="GO:0015562">
    <property type="term" value="F:efflux transmembrane transporter activity"/>
    <property type="evidence" value="ECO:0007669"/>
    <property type="project" value="TreeGrafter"/>
</dbReference>
<organism evidence="7 8">
    <name type="scientific">Gilvimarinus xylanilyticus</name>
    <dbReference type="NCBI Taxonomy" id="2944139"/>
    <lineage>
        <taxon>Bacteria</taxon>
        <taxon>Pseudomonadati</taxon>
        <taxon>Pseudomonadota</taxon>
        <taxon>Gammaproteobacteria</taxon>
        <taxon>Cellvibrionales</taxon>
        <taxon>Cellvibrionaceae</taxon>
        <taxon>Gilvimarinus</taxon>
    </lineage>
</organism>
<evidence type="ECO:0000259" key="6">
    <source>
        <dbReference type="Pfam" id="PF25989"/>
    </source>
</evidence>
<keyword evidence="8" id="KW-1185">Reference proteome</keyword>
<evidence type="ECO:0000259" key="4">
    <source>
        <dbReference type="Pfam" id="PF25917"/>
    </source>
</evidence>
<comment type="similarity">
    <text evidence="1">Belongs to the membrane fusion protein (MFP) (TC 8.A.1) family.</text>
</comment>
<sequence>MKYIVSVAALLWAVSVFAQDAARVVVSPITADSVQRTLALTGTTRAAEHAELSSLNEGIVTALHAEAGDTVNKGDLLLELDAALAQAQVASLQAALTQQDVVLKEAQRRLDEARALSDKQFVAQTELAQRESLVAEAQANRARAQAELDYQQELVARHQLYAPFSGVIAQRNVDLGEWLNRGDPTFELVSNQTLWLDIAVPQEYVNRLQDNAKVKVRFDAHSDTTYDAQILAKIPVIDSLNRSFLLRLALPQTDELQAGLSARVSIPLNHSEASVVMIPSDALLRQPDRRYSVFVVEQNQAKRQSVEIGQRVNGHIEILSGLEVGQSVVTEGNELLQDGQTVEVVGNTDEVR</sequence>